<gene>
    <name evidence="3" type="ORF">GCM10025868_44090</name>
</gene>
<comment type="caution">
    <text evidence="3">The sequence shown here is derived from an EMBL/GenBank/DDBJ whole genome shotgun (WGS) entry which is preliminary data.</text>
</comment>
<dbReference type="InterPro" id="IPR049874">
    <property type="entry name" value="ROK_cs"/>
</dbReference>
<proteinExistence type="inferred from homology"/>
<feature type="region of interest" description="Disordered" evidence="2">
    <location>
        <begin position="387"/>
        <end position="410"/>
    </location>
</feature>
<dbReference type="InterPro" id="IPR036388">
    <property type="entry name" value="WH-like_DNA-bd_sf"/>
</dbReference>
<organism evidence="3 4">
    <name type="scientific">Angustibacter aerolatus</name>
    <dbReference type="NCBI Taxonomy" id="1162965"/>
    <lineage>
        <taxon>Bacteria</taxon>
        <taxon>Bacillati</taxon>
        <taxon>Actinomycetota</taxon>
        <taxon>Actinomycetes</taxon>
        <taxon>Kineosporiales</taxon>
        <taxon>Kineosporiaceae</taxon>
    </lineage>
</organism>
<dbReference type="Proteomes" id="UP001157017">
    <property type="component" value="Unassembled WGS sequence"/>
</dbReference>
<dbReference type="PANTHER" id="PTHR18964">
    <property type="entry name" value="ROK (REPRESSOR, ORF, KINASE) FAMILY"/>
    <property type="match status" value="1"/>
</dbReference>
<dbReference type="Gene3D" id="3.30.420.40">
    <property type="match status" value="2"/>
</dbReference>
<name>A0ABQ6JML4_9ACTN</name>
<evidence type="ECO:0000313" key="4">
    <source>
        <dbReference type="Proteomes" id="UP001157017"/>
    </source>
</evidence>
<dbReference type="EMBL" id="BSUZ01000001">
    <property type="protein sequence ID" value="GMA89159.1"/>
    <property type="molecule type" value="Genomic_DNA"/>
</dbReference>
<dbReference type="InterPro" id="IPR000600">
    <property type="entry name" value="ROK"/>
</dbReference>
<dbReference type="SUPFAM" id="SSF53067">
    <property type="entry name" value="Actin-like ATPase domain"/>
    <property type="match status" value="1"/>
</dbReference>
<evidence type="ECO:0000256" key="2">
    <source>
        <dbReference type="SAM" id="MobiDB-lite"/>
    </source>
</evidence>
<reference evidence="4" key="1">
    <citation type="journal article" date="2019" name="Int. J. Syst. Evol. Microbiol.">
        <title>The Global Catalogue of Microorganisms (GCM) 10K type strain sequencing project: providing services to taxonomists for standard genome sequencing and annotation.</title>
        <authorList>
            <consortium name="The Broad Institute Genomics Platform"/>
            <consortium name="The Broad Institute Genome Sequencing Center for Infectious Disease"/>
            <person name="Wu L."/>
            <person name="Ma J."/>
        </authorList>
    </citation>
    <scope>NUCLEOTIDE SEQUENCE [LARGE SCALE GENOMIC DNA]</scope>
    <source>
        <strain evidence="4">NBRC 108730</strain>
    </source>
</reference>
<dbReference type="InterPro" id="IPR043129">
    <property type="entry name" value="ATPase_NBD"/>
</dbReference>
<feature type="compositionally biased region" description="Low complexity" evidence="2">
    <location>
        <begin position="401"/>
        <end position="410"/>
    </location>
</feature>
<dbReference type="Gene3D" id="1.10.10.10">
    <property type="entry name" value="Winged helix-like DNA-binding domain superfamily/Winged helix DNA-binding domain"/>
    <property type="match status" value="1"/>
</dbReference>
<evidence type="ECO:0000256" key="1">
    <source>
        <dbReference type="ARBA" id="ARBA00006479"/>
    </source>
</evidence>
<dbReference type="PANTHER" id="PTHR18964:SF149">
    <property type="entry name" value="BIFUNCTIONAL UDP-N-ACETYLGLUCOSAMINE 2-EPIMERASE_N-ACETYLMANNOSAMINE KINASE"/>
    <property type="match status" value="1"/>
</dbReference>
<dbReference type="PROSITE" id="PS01125">
    <property type="entry name" value="ROK"/>
    <property type="match status" value="1"/>
</dbReference>
<comment type="similarity">
    <text evidence="1">Belongs to the ROK (NagC/XylR) family.</text>
</comment>
<accession>A0ABQ6JML4</accession>
<dbReference type="SUPFAM" id="SSF46785">
    <property type="entry name" value="Winged helix' DNA-binding domain"/>
    <property type="match status" value="1"/>
</dbReference>
<keyword evidence="4" id="KW-1185">Reference proteome</keyword>
<dbReference type="Pfam" id="PF00480">
    <property type="entry name" value="ROK"/>
    <property type="match status" value="1"/>
</dbReference>
<evidence type="ECO:0000313" key="3">
    <source>
        <dbReference type="EMBL" id="GMA89159.1"/>
    </source>
</evidence>
<sequence>MTVTTRPPAGATSRTLRPTAKVLPEHARRHNRSLVLQSLLQQGPASRADLARETGLTRVTVSDLVADLMGEELVEEPGVRPGSRVGKPATLVGLRADGALIVSLDLSDEQRLAGALLDLTGQVVLRRTSTLRGRTGESAVGAVVAMARTLVEQATRPVLGVGIGTPGVVDGDGVVVLAPNLGWEREPLAQRVGEALDLPVHVANDANAAALAEHTFGGASGSGLILIAVGKGVGSGLLLDGALLRGHHHAAGELGHVVVDERGDGCACGRRGCLETVLAAPALRAAIDGLDDAGRRAALAKVGRRLGSALAPVVSVLDLREIRLSGPADLLDGALLEGTASVLRRRTMAVVGEDLDLRMASLGADVVLAGAAVLVLSGQARRLLTSHRVPPVRPVPPDPPQRTTTPGGTP</sequence>
<protein>
    <submittedName>
        <fullName evidence="3">NagC family transcriptional regulator</fullName>
    </submittedName>
</protein>
<feature type="compositionally biased region" description="Pro residues" evidence="2">
    <location>
        <begin position="391"/>
        <end position="400"/>
    </location>
</feature>
<dbReference type="InterPro" id="IPR036390">
    <property type="entry name" value="WH_DNA-bd_sf"/>
</dbReference>